<sequence length="209" mass="22077">MIARIWSGESPLWRLLLPLSWLYGLVSGAIRLSYKLGFKRAWRAPVPVVVVGNLTAGGNGKTPVVIWLVEKLQQRGVRVGVVSRGYGGKAAAYPLLLTPETTTAEAGDEPVLIYQRTGAPVAVAPERAAAVGRLNAPRRRPGGRNPHAASAWTGGELTYGSALRCGATEQYCGDGGHRSSAALFRHAGSLWRASAKVRPAGGSSNARPC</sequence>
<keyword evidence="8" id="KW-0547">Nucleotide-binding</keyword>
<evidence type="ECO:0000256" key="1">
    <source>
        <dbReference type="ARBA" id="ARBA00002274"/>
    </source>
</evidence>
<feature type="transmembrane region" description="Helical" evidence="13">
    <location>
        <begin position="12"/>
        <end position="34"/>
    </location>
</feature>
<keyword evidence="5" id="KW-0444">Lipid biosynthesis</keyword>
<name>A0A6C8H6J2_SALET</name>
<keyword evidence="13" id="KW-0812">Transmembrane</keyword>
<evidence type="ECO:0000313" key="14">
    <source>
        <dbReference type="EMBL" id="EHC93757.1"/>
    </source>
</evidence>
<dbReference type="UniPathway" id="UPA00359">
    <property type="reaction ID" value="UER00482"/>
</dbReference>
<dbReference type="EC" id="2.7.1.130" evidence="3 12"/>
<protein>
    <recommendedName>
        <fullName evidence="4 12">Tetraacyldisaccharide 4'-kinase</fullName>
        <ecNumber evidence="3 12">2.7.1.130</ecNumber>
    </recommendedName>
</protein>
<keyword evidence="9 14" id="KW-0418">Kinase</keyword>
<evidence type="ECO:0000256" key="4">
    <source>
        <dbReference type="ARBA" id="ARBA00016436"/>
    </source>
</evidence>
<keyword evidence="7 14" id="KW-0808">Transferase</keyword>
<reference evidence="14 15" key="1">
    <citation type="journal article" date="2011" name="BMC Genomics">
        <title>Genome sequencing reveals diversification of virulence factor content and possible host adaptation in distinct subpopulations of Salmonella enterica.</title>
        <authorList>
            <person name="den Bakker H.C."/>
            <person name="Moreno Switt A.I."/>
            <person name="Govoni G."/>
            <person name="Cummings C.A."/>
            <person name="Ranieri M.L."/>
            <person name="Degoricija L."/>
            <person name="Hoelzer K."/>
            <person name="Rodriguez-Rivera L.D."/>
            <person name="Brown S."/>
            <person name="Bolchacova E."/>
            <person name="Furtado M.R."/>
            <person name="Wiedmann M."/>
        </authorList>
    </citation>
    <scope>NUCLEOTIDE SEQUENCE [LARGE SCALE GENOMIC DNA]</scope>
    <source>
        <strain evidence="14 15">R8-3404</strain>
    </source>
</reference>
<evidence type="ECO:0000256" key="7">
    <source>
        <dbReference type="ARBA" id="ARBA00022679"/>
    </source>
</evidence>
<evidence type="ECO:0000256" key="12">
    <source>
        <dbReference type="NCBIfam" id="TIGR00682"/>
    </source>
</evidence>
<dbReference type="GO" id="GO:0009029">
    <property type="term" value="F:lipid-A 4'-kinase activity"/>
    <property type="evidence" value="ECO:0007669"/>
    <property type="project" value="UniProtKB-UniRule"/>
</dbReference>
<organism evidence="14 15">
    <name type="scientific">Salmonella enterica subsp. enterica serovar Uganda str. R8-3404</name>
    <dbReference type="NCBI Taxonomy" id="913083"/>
    <lineage>
        <taxon>Bacteria</taxon>
        <taxon>Pseudomonadati</taxon>
        <taxon>Pseudomonadota</taxon>
        <taxon>Gammaproteobacteria</taxon>
        <taxon>Enterobacterales</taxon>
        <taxon>Enterobacteriaceae</taxon>
        <taxon>Salmonella</taxon>
    </lineage>
</organism>
<dbReference type="PANTHER" id="PTHR42724:SF1">
    <property type="entry name" value="TETRAACYLDISACCHARIDE 4'-KINASE, MITOCHONDRIAL-RELATED"/>
    <property type="match status" value="1"/>
</dbReference>
<dbReference type="GO" id="GO:0009245">
    <property type="term" value="P:lipid A biosynthetic process"/>
    <property type="evidence" value="ECO:0007669"/>
    <property type="project" value="UniProtKB-UniRule"/>
</dbReference>
<dbReference type="EMBL" id="AFCV01000413">
    <property type="protein sequence ID" value="EHC93757.1"/>
    <property type="molecule type" value="Genomic_DNA"/>
</dbReference>
<comment type="pathway">
    <text evidence="2">Glycolipid biosynthesis; lipid IV(A) biosynthesis; lipid IV(A) from (3R)-3-hydroxytetradecanoyl-[acyl-carrier-protein] and UDP-N-acetyl-alpha-D-glucosamine: step 6/6.</text>
</comment>
<keyword evidence="11" id="KW-0443">Lipid metabolism</keyword>
<keyword evidence="10" id="KW-0067">ATP-binding</keyword>
<evidence type="ECO:0000256" key="6">
    <source>
        <dbReference type="ARBA" id="ARBA00022556"/>
    </source>
</evidence>
<dbReference type="GO" id="GO:0009244">
    <property type="term" value="P:lipopolysaccharide core region biosynthetic process"/>
    <property type="evidence" value="ECO:0007669"/>
    <property type="project" value="TreeGrafter"/>
</dbReference>
<proteinExistence type="predicted"/>
<comment type="function">
    <text evidence="1">Transfers the gamma-phosphate of ATP to the 4'-position of a tetraacyldisaccharide 1-phosphate intermediate (termed DS-1-P) to form tetraacyldisaccharide 1,4'-bis-phosphate (lipid IVA).</text>
</comment>
<dbReference type="SUPFAM" id="SSF52540">
    <property type="entry name" value="P-loop containing nucleoside triphosphate hydrolases"/>
    <property type="match status" value="1"/>
</dbReference>
<dbReference type="InterPro" id="IPR003758">
    <property type="entry name" value="LpxK"/>
</dbReference>
<accession>A0A6C8H6J2</accession>
<dbReference type="PANTHER" id="PTHR42724">
    <property type="entry name" value="TETRAACYLDISACCHARIDE 4'-KINASE"/>
    <property type="match status" value="1"/>
</dbReference>
<dbReference type="InterPro" id="IPR027417">
    <property type="entry name" value="P-loop_NTPase"/>
</dbReference>
<dbReference type="NCBIfam" id="TIGR00682">
    <property type="entry name" value="lpxK"/>
    <property type="match status" value="1"/>
</dbReference>
<dbReference type="AlphaFoldDB" id="A0A6C8H6J2"/>
<evidence type="ECO:0000256" key="3">
    <source>
        <dbReference type="ARBA" id="ARBA00012071"/>
    </source>
</evidence>
<evidence type="ECO:0000256" key="9">
    <source>
        <dbReference type="ARBA" id="ARBA00022777"/>
    </source>
</evidence>
<dbReference type="Proteomes" id="UP000003915">
    <property type="component" value="Unassembled WGS sequence"/>
</dbReference>
<keyword evidence="13" id="KW-1133">Transmembrane helix</keyword>
<evidence type="ECO:0000256" key="8">
    <source>
        <dbReference type="ARBA" id="ARBA00022741"/>
    </source>
</evidence>
<keyword evidence="13" id="KW-0472">Membrane</keyword>
<evidence type="ECO:0000256" key="11">
    <source>
        <dbReference type="ARBA" id="ARBA00023098"/>
    </source>
</evidence>
<gene>
    <name evidence="14" type="ORF">LTSEUGA_1510</name>
</gene>
<dbReference type="Pfam" id="PF02606">
    <property type="entry name" value="LpxK"/>
    <property type="match status" value="1"/>
</dbReference>
<evidence type="ECO:0000313" key="15">
    <source>
        <dbReference type="Proteomes" id="UP000003915"/>
    </source>
</evidence>
<evidence type="ECO:0000256" key="2">
    <source>
        <dbReference type="ARBA" id="ARBA00004870"/>
    </source>
</evidence>
<comment type="caution">
    <text evidence="14">The sequence shown here is derived from an EMBL/GenBank/DDBJ whole genome shotgun (WGS) entry which is preliminary data.</text>
</comment>
<dbReference type="GO" id="GO:0005524">
    <property type="term" value="F:ATP binding"/>
    <property type="evidence" value="ECO:0007669"/>
    <property type="project" value="UniProtKB-KW"/>
</dbReference>
<evidence type="ECO:0000256" key="13">
    <source>
        <dbReference type="SAM" id="Phobius"/>
    </source>
</evidence>
<evidence type="ECO:0000256" key="10">
    <source>
        <dbReference type="ARBA" id="ARBA00022840"/>
    </source>
</evidence>
<evidence type="ECO:0000256" key="5">
    <source>
        <dbReference type="ARBA" id="ARBA00022516"/>
    </source>
</evidence>
<dbReference type="GO" id="GO:0005886">
    <property type="term" value="C:plasma membrane"/>
    <property type="evidence" value="ECO:0007669"/>
    <property type="project" value="TreeGrafter"/>
</dbReference>
<keyword evidence="6" id="KW-0441">Lipid A biosynthesis</keyword>